<keyword evidence="5 10" id="KW-0479">Metal-binding</keyword>
<dbReference type="Proteomes" id="UP001560293">
    <property type="component" value="Unassembled WGS sequence"/>
</dbReference>
<feature type="binding site" evidence="10">
    <location>
        <position position="116"/>
    </location>
    <ligand>
        <name>Mg(2+)</name>
        <dbReference type="ChEBI" id="CHEBI:18420"/>
    </ligand>
</feature>
<feature type="binding site" evidence="10">
    <location>
        <position position="145"/>
    </location>
    <ligand>
        <name>Mn(2+)</name>
        <dbReference type="ChEBI" id="CHEBI:29035"/>
    </ligand>
</feature>
<dbReference type="Pfam" id="PF00293">
    <property type="entry name" value="NUDIX"/>
    <property type="match status" value="1"/>
</dbReference>
<feature type="binding site" evidence="10">
    <location>
        <position position="98"/>
    </location>
    <ligand>
        <name>Mn(2+)</name>
        <dbReference type="ChEBI" id="CHEBI:29035"/>
    </ligand>
</feature>
<evidence type="ECO:0000256" key="12">
    <source>
        <dbReference type="SAM" id="MobiDB-lite"/>
    </source>
</evidence>
<feature type="active site" evidence="10 11">
    <location>
        <position position="145"/>
    </location>
</feature>
<evidence type="ECO:0000313" key="15">
    <source>
        <dbReference type="EMBL" id="MEX6464688.1"/>
    </source>
</evidence>
<evidence type="ECO:0000256" key="6">
    <source>
        <dbReference type="ARBA" id="ARBA00022842"/>
    </source>
</evidence>
<dbReference type="AlphaFoldDB" id="A0AAW5Q4E3"/>
<evidence type="ECO:0000256" key="5">
    <source>
        <dbReference type="ARBA" id="ARBA00022723"/>
    </source>
</evidence>
<sequence>MSSLSVPAAGSASESTPGSASGSDIGSASGPVELVVLLDEDGTPTGTADKATVHTADTPLHLAFSCHVVDDEGRVLLTRRALSKRTWPGIWTNSFCGHPGPGEDPVEAIVRRAEQELGTRVDSIEPAVPDFRYRAVDDSGIVENEICPVFTARIRADVNPRADEVCAHHWARPEDVRTAVDATPFAFSPWIVAQVPHMELYAR</sequence>
<evidence type="ECO:0000256" key="4">
    <source>
        <dbReference type="ARBA" id="ARBA00022490"/>
    </source>
</evidence>
<evidence type="ECO:0000256" key="10">
    <source>
        <dbReference type="HAMAP-Rule" id="MF_00202"/>
    </source>
</evidence>
<dbReference type="SUPFAM" id="SSF55811">
    <property type="entry name" value="Nudix"/>
    <property type="match status" value="1"/>
</dbReference>
<keyword evidence="7 10" id="KW-0464">Manganese</keyword>
<dbReference type="EMBL" id="JBFTEZ010000002">
    <property type="protein sequence ID" value="MEX6464688.1"/>
    <property type="molecule type" value="Genomic_DNA"/>
</dbReference>
<feature type="binding site" evidence="10">
    <location>
        <position position="61"/>
    </location>
    <ligand>
        <name>Mn(2+)</name>
        <dbReference type="ChEBI" id="CHEBI:29035"/>
    </ligand>
</feature>
<dbReference type="GO" id="GO:0050992">
    <property type="term" value="P:dimethylallyl diphosphate biosynthetic process"/>
    <property type="evidence" value="ECO:0007669"/>
    <property type="project" value="UniProtKB-UniRule"/>
</dbReference>
<dbReference type="InterPro" id="IPR011876">
    <property type="entry name" value="IsopentenylPP_isomerase_typ1"/>
</dbReference>
<comment type="function">
    <text evidence="10">Catalyzes the 1,3-allylic rearrangement of the homoallylic substrate isopentenyl (IPP) to its highly electrophilic allylic isomer, dimethylallyl diphosphate (DMAPP).</text>
</comment>
<comment type="cofactor">
    <cofactor evidence="10">
        <name>Mg(2+)</name>
        <dbReference type="ChEBI" id="CHEBI:18420"/>
    </cofactor>
    <text evidence="10">Binds 1 Mg(2+) ion per subunit. The magnesium ion binds only when substrate is bound.</text>
</comment>
<name>A0AAW5Q4E3_9ACTN</name>
<feature type="binding site" evidence="10">
    <location>
        <position position="143"/>
    </location>
    <ligand>
        <name>Mn(2+)</name>
        <dbReference type="ChEBI" id="CHEBI:29035"/>
    </ligand>
</feature>
<dbReference type="PROSITE" id="PS51462">
    <property type="entry name" value="NUDIX"/>
    <property type="match status" value="1"/>
</dbReference>
<dbReference type="PIRSF" id="PIRSF018427">
    <property type="entry name" value="Isopntndiph_ism"/>
    <property type="match status" value="1"/>
</dbReference>
<dbReference type="CDD" id="cd02885">
    <property type="entry name" value="NUDIX_IPP_Isomerase"/>
    <property type="match status" value="1"/>
</dbReference>
<evidence type="ECO:0000256" key="11">
    <source>
        <dbReference type="PIRSR" id="PIRSR018427-1"/>
    </source>
</evidence>
<dbReference type="EMBL" id="JALXTC010000013">
    <property type="protein sequence ID" value="MCT2117020.1"/>
    <property type="molecule type" value="Genomic_DNA"/>
</dbReference>
<dbReference type="Proteomes" id="UP001206890">
    <property type="component" value="Unassembled WGS sequence"/>
</dbReference>
<reference evidence="17" key="2">
    <citation type="submission" date="2024-07" db="EMBL/GenBank/DDBJ databases">
        <title>Pseudomonas strain that inhibits Aeromonas fish pathogens.</title>
        <authorList>
            <person name="Wildschutte H."/>
        </authorList>
    </citation>
    <scope>NUCLEOTIDE SEQUENCE [LARGE SCALE GENOMIC DNA]</scope>
    <source>
        <strain evidence="17">n60</strain>
    </source>
</reference>
<evidence type="ECO:0000256" key="8">
    <source>
        <dbReference type="ARBA" id="ARBA00023229"/>
    </source>
</evidence>
<reference evidence="14" key="1">
    <citation type="submission" date="2022-04" db="EMBL/GenBank/DDBJ databases">
        <title>Human microbiome associated bacterial genomes.</title>
        <authorList>
            <person name="Sandstrom S."/>
            <person name="Salamzade R."/>
            <person name="Kalan L.R."/>
        </authorList>
    </citation>
    <scope>NUCLEOTIDE SEQUENCE</scope>
    <source>
        <strain evidence="14">P3-SID1762</strain>
    </source>
</reference>
<dbReference type="GO" id="GO:0046872">
    <property type="term" value="F:metal ion binding"/>
    <property type="evidence" value="ECO:0007669"/>
    <property type="project" value="UniProtKB-KW"/>
</dbReference>
<feature type="domain" description="Nudix hydrolase" evidence="13">
    <location>
        <begin position="59"/>
        <end position="193"/>
    </location>
</feature>
<dbReference type="HAMAP" id="MF_00202">
    <property type="entry name" value="Idi"/>
    <property type="match status" value="1"/>
</dbReference>
<organism evidence="14 16">
    <name type="scientific">Dietzia cinnamea</name>
    <dbReference type="NCBI Taxonomy" id="321318"/>
    <lineage>
        <taxon>Bacteria</taxon>
        <taxon>Bacillati</taxon>
        <taxon>Actinomycetota</taxon>
        <taxon>Actinomycetes</taxon>
        <taxon>Mycobacteriales</taxon>
        <taxon>Dietziaceae</taxon>
        <taxon>Dietzia</taxon>
    </lineage>
</organism>
<comment type="cofactor">
    <cofactor evidence="10">
        <name>Mn(2+)</name>
        <dbReference type="ChEBI" id="CHEBI:29035"/>
    </cofactor>
    <text evidence="10">Binds 1 Mn(2+) ion per subunit.</text>
</comment>
<evidence type="ECO:0000256" key="7">
    <source>
        <dbReference type="ARBA" id="ARBA00023211"/>
    </source>
</evidence>
<dbReference type="GO" id="GO:0005737">
    <property type="term" value="C:cytoplasm"/>
    <property type="evidence" value="ECO:0007669"/>
    <property type="project" value="UniProtKB-SubCell"/>
</dbReference>
<dbReference type="RefSeq" id="WP_239550188.1">
    <property type="nucleotide sequence ID" value="NZ_JAFFGT010000008.1"/>
</dbReference>
<dbReference type="GO" id="GO:0004452">
    <property type="term" value="F:isopentenyl-diphosphate delta-isomerase activity"/>
    <property type="evidence" value="ECO:0007669"/>
    <property type="project" value="UniProtKB-UniRule"/>
</dbReference>
<comment type="caution">
    <text evidence="14">The sequence shown here is derived from an EMBL/GenBank/DDBJ whole genome shotgun (WGS) entry which is preliminary data.</text>
</comment>
<comment type="subcellular location">
    <subcellularLocation>
        <location evidence="10">Cytoplasm</location>
    </subcellularLocation>
</comment>
<evidence type="ECO:0000313" key="17">
    <source>
        <dbReference type="Proteomes" id="UP001560293"/>
    </source>
</evidence>
<proteinExistence type="inferred from homology"/>
<accession>A0AAW5Q4E3</accession>
<dbReference type="InterPro" id="IPR056375">
    <property type="entry name" value="Idi_bact"/>
</dbReference>
<dbReference type="PANTHER" id="PTHR10885:SF0">
    <property type="entry name" value="ISOPENTENYL-DIPHOSPHATE DELTA-ISOMERASE"/>
    <property type="match status" value="1"/>
</dbReference>
<evidence type="ECO:0000259" key="13">
    <source>
        <dbReference type="PROSITE" id="PS51462"/>
    </source>
</evidence>
<dbReference type="InterPro" id="IPR000086">
    <property type="entry name" value="NUDIX_hydrolase_dom"/>
</dbReference>
<comment type="similarity">
    <text evidence="2 10">Belongs to the IPP isomerase type 1 family.</text>
</comment>
<evidence type="ECO:0000256" key="2">
    <source>
        <dbReference type="ARBA" id="ARBA00007579"/>
    </source>
</evidence>
<comment type="pathway">
    <text evidence="1 10">Isoprenoid biosynthesis; dimethylallyl diphosphate biosynthesis; dimethylallyl diphosphate from isopentenyl diphosphate: step 1/1.</text>
</comment>
<keyword evidence="8 10" id="KW-0414">Isoprene biosynthesis</keyword>
<evidence type="ECO:0000256" key="9">
    <source>
        <dbReference type="ARBA" id="ARBA00023235"/>
    </source>
</evidence>
<reference evidence="15" key="3">
    <citation type="submission" date="2024-07" db="EMBL/GenBank/DDBJ databases">
        <authorList>
            <person name="Wildschutte H."/>
        </authorList>
    </citation>
    <scope>NUCLEOTIDE SEQUENCE</scope>
    <source>
        <strain evidence="15">N60</strain>
    </source>
</reference>
<feature type="region of interest" description="Disordered" evidence="12">
    <location>
        <begin position="1"/>
        <end position="26"/>
    </location>
</feature>
<keyword evidence="6 10" id="KW-0460">Magnesium</keyword>
<comment type="catalytic activity">
    <reaction evidence="10">
        <text>isopentenyl diphosphate = dimethylallyl diphosphate</text>
        <dbReference type="Rhea" id="RHEA:23284"/>
        <dbReference type="ChEBI" id="CHEBI:57623"/>
        <dbReference type="ChEBI" id="CHEBI:128769"/>
        <dbReference type="EC" id="5.3.3.2"/>
    </reaction>
</comment>
<dbReference type="NCBIfam" id="NF002995">
    <property type="entry name" value="PRK03759.1"/>
    <property type="match status" value="1"/>
</dbReference>
<keyword evidence="9 10" id="KW-0413">Isomerase</keyword>
<dbReference type="PANTHER" id="PTHR10885">
    <property type="entry name" value="ISOPENTENYL-DIPHOSPHATE DELTA-ISOMERASE"/>
    <property type="match status" value="1"/>
</dbReference>
<dbReference type="Gene3D" id="3.90.79.10">
    <property type="entry name" value="Nucleoside Triphosphate Pyrophosphohydrolase"/>
    <property type="match status" value="1"/>
</dbReference>
<feature type="active site" evidence="10 11">
    <location>
        <position position="96"/>
    </location>
</feature>
<evidence type="ECO:0000256" key="1">
    <source>
        <dbReference type="ARBA" id="ARBA00004826"/>
    </source>
</evidence>
<gene>
    <name evidence="10 14" type="primary">idi</name>
    <name evidence="15" type="ORF">AB6N35_10080</name>
    <name evidence="14" type="ORF">M3D93_04520</name>
</gene>
<dbReference type="GO" id="GO:0008299">
    <property type="term" value="P:isoprenoid biosynthetic process"/>
    <property type="evidence" value="ECO:0007669"/>
    <property type="project" value="UniProtKB-UniRule"/>
</dbReference>
<evidence type="ECO:0000313" key="14">
    <source>
        <dbReference type="EMBL" id="MCT2117020.1"/>
    </source>
</evidence>
<dbReference type="FunFam" id="3.90.79.10:FF:000009">
    <property type="entry name" value="Isopentenyl-diphosphate Delta-isomerase"/>
    <property type="match status" value="1"/>
</dbReference>
<dbReference type="InterPro" id="IPR015797">
    <property type="entry name" value="NUDIX_hydrolase-like_dom_sf"/>
</dbReference>
<evidence type="ECO:0000256" key="3">
    <source>
        <dbReference type="ARBA" id="ARBA00012057"/>
    </source>
</evidence>
<protein>
    <recommendedName>
        <fullName evidence="3 10">Isopentenyl-diphosphate Delta-isomerase</fullName>
        <shortName evidence="10">IPP isomerase</shortName>
        <ecNumber evidence="3 10">5.3.3.2</ecNumber>
    </recommendedName>
    <alternativeName>
        <fullName evidence="10">IPP:DMAPP isomerase</fullName>
    </alternativeName>
    <alternativeName>
        <fullName evidence="10">Isopentenyl pyrophosphate isomerase</fullName>
    </alternativeName>
</protein>
<evidence type="ECO:0000313" key="16">
    <source>
        <dbReference type="Proteomes" id="UP001206890"/>
    </source>
</evidence>
<keyword evidence="4 10" id="KW-0963">Cytoplasm</keyword>
<keyword evidence="17" id="KW-1185">Reference proteome</keyword>
<feature type="binding site" evidence="10">
    <location>
        <position position="54"/>
    </location>
    <ligand>
        <name>Mn(2+)</name>
        <dbReference type="ChEBI" id="CHEBI:29035"/>
    </ligand>
</feature>
<dbReference type="EC" id="5.3.3.2" evidence="3 10"/>
<dbReference type="NCBIfam" id="TIGR02150">
    <property type="entry name" value="IPP_isom_1"/>
    <property type="match status" value="1"/>
</dbReference>